<dbReference type="PRINTS" id="PR01900">
    <property type="entry name" value="YIDCPROTEIN"/>
</dbReference>
<feature type="domain" description="Membrane insertase YidC/Oxa/ALB C-terminal" evidence="14">
    <location>
        <begin position="341"/>
        <end position="519"/>
    </location>
</feature>
<evidence type="ECO:0000256" key="11">
    <source>
        <dbReference type="ARBA" id="ARBA00033245"/>
    </source>
</evidence>
<comment type="function">
    <text evidence="13">Required for the insertion and/or proper folding and/or complex formation of integral membrane proteins into the membrane. Involved in integration of membrane proteins that insert both dependently and independently of the Sec translocase complex, as well as at least some lipoproteins. Aids folding of multispanning membrane proteins.</text>
</comment>
<keyword evidence="10 13" id="KW-0143">Chaperone</keyword>
<dbReference type="CDD" id="cd19961">
    <property type="entry name" value="EcYidC-like_peri"/>
    <property type="match status" value="1"/>
</dbReference>
<dbReference type="AlphaFoldDB" id="A0A520XH24"/>
<dbReference type="InterPro" id="IPR038221">
    <property type="entry name" value="YidC_periplasmic_sf"/>
</dbReference>
<keyword evidence="7 13" id="KW-0653">Protein transport</keyword>
<accession>A0A520XH24</accession>
<evidence type="ECO:0000313" key="17">
    <source>
        <dbReference type="Proteomes" id="UP000322454"/>
    </source>
</evidence>
<dbReference type="NCBIfam" id="TIGR03593">
    <property type="entry name" value="yidC_nterm"/>
    <property type="match status" value="1"/>
</dbReference>
<dbReference type="HAMAP" id="MF_01810">
    <property type="entry name" value="YidC_type1"/>
    <property type="match status" value="1"/>
</dbReference>
<comment type="similarity">
    <text evidence="2 13">Belongs to the OXA1/ALB3/YidC family. Type 1 subfamily.</text>
</comment>
<gene>
    <name evidence="13" type="primary">yidC</name>
    <name evidence="16" type="ORF">EVJ48_00805</name>
</gene>
<dbReference type="PRINTS" id="PR00701">
    <property type="entry name" value="60KDINNERMP"/>
</dbReference>
<evidence type="ECO:0000313" key="16">
    <source>
        <dbReference type="EMBL" id="RZV40494.1"/>
    </source>
</evidence>
<dbReference type="GO" id="GO:0015031">
    <property type="term" value="P:protein transport"/>
    <property type="evidence" value="ECO:0007669"/>
    <property type="project" value="UniProtKB-KW"/>
</dbReference>
<dbReference type="CDD" id="cd20070">
    <property type="entry name" value="5TM_YidC_Alb3"/>
    <property type="match status" value="1"/>
</dbReference>
<evidence type="ECO:0000259" key="14">
    <source>
        <dbReference type="Pfam" id="PF02096"/>
    </source>
</evidence>
<dbReference type="Proteomes" id="UP000322454">
    <property type="component" value="Unassembled WGS sequence"/>
</dbReference>
<keyword evidence="6 13" id="KW-0812">Transmembrane</keyword>
<evidence type="ECO:0000256" key="10">
    <source>
        <dbReference type="ARBA" id="ARBA00023186"/>
    </source>
</evidence>
<proteinExistence type="inferred from homology"/>
<feature type="transmembrane region" description="Helical" evidence="13">
    <location>
        <begin position="317"/>
        <end position="337"/>
    </location>
</feature>
<feature type="domain" description="Membrane insertase YidC N-terminal" evidence="15">
    <location>
        <begin position="90"/>
        <end position="327"/>
    </location>
</feature>
<evidence type="ECO:0000256" key="3">
    <source>
        <dbReference type="ARBA" id="ARBA00015325"/>
    </source>
</evidence>
<feature type="transmembrane region" description="Helical" evidence="13">
    <location>
        <begin position="410"/>
        <end position="431"/>
    </location>
</feature>
<dbReference type="NCBIfam" id="TIGR03592">
    <property type="entry name" value="yidC_oxa1_cterm"/>
    <property type="match status" value="1"/>
</dbReference>
<keyword evidence="8 13" id="KW-1133">Transmembrane helix</keyword>
<evidence type="ECO:0000256" key="7">
    <source>
        <dbReference type="ARBA" id="ARBA00022927"/>
    </source>
</evidence>
<dbReference type="GO" id="GO:0032977">
    <property type="term" value="F:membrane insertase activity"/>
    <property type="evidence" value="ECO:0007669"/>
    <property type="project" value="InterPro"/>
</dbReference>
<dbReference type="Pfam" id="PF02096">
    <property type="entry name" value="60KD_IMP"/>
    <property type="match status" value="1"/>
</dbReference>
<dbReference type="InterPro" id="IPR047196">
    <property type="entry name" value="YidC_ALB_C"/>
</dbReference>
<comment type="caution">
    <text evidence="16">The sequence shown here is derived from an EMBL/GenBank/DDBJ whole genome shotgun (WGS) entry which is preliminary data.</text>
</comment>
<feature type="transmembrane region" description="Helical" evidence="13">
    <location>
        <begin position="343"/>
        <end position="364"/>
    </location>
</feature>
<evidence type="ECO:0000256" key="13">
    <source>
        <dbReference type="HAMAP-Rule" id="MF_01810"/>
    </source>
</evidence>
<evidence type="ECO:0000256" key="9">
    <source>
        <dbReference type="ARBA" id="ARBA00023136"/>
    </source>
</evidence>
<evidence type="ECO:0000256" key="12">
    <source>
        <dbReference type="ARBA" id="ARBA00033342"/>
    </source>
</evidence>
<feature type="transmembrane region" description="Helical" evidence="13">
    <location>
        <begin position="6"/>
        <end position="24"/>
    </location>
</feature>
<dbReference type="Gene3D" id="2.70.98.90">
    <property type="match status" value="1"/>
</dbReference>
<dbReference type="InterPro" id="IPR019998">
    <property type="entry name" value="Membr_insert_YidC"/>
</dbReference>
<dbReference type="GO" id="GO:0051205">
    <property type="term" value="P:protein insertion into membrane"/>
    <property type="evidence" value="ECO:0007669"/>
    <property type="project" value="TreeGrafter"/>
</dbReference>
<organism evidence="16 17">
    <name type="scientific">Candidatus Acidulodesulfobacterium acidiphilum</name>
    <dbReference type="NCBI Taxonomy" id="2597224"/>
    <lineage>
        <taxon>Bacteria</taxon>
        <taxon>Deltaproteobacteria</taxon>
        <taxon>Candidatus Acidulodesulfobacterales</taxon>
        <taxon>Candidatus Acidulodesulfobacterium</taxon>
    </lineage>
</organism>
<dbReference type="PANTHER" id="PTHR12428">
    <property type="entry name" value="OXA1"/>
    <property type="match status" value="1"/>
</dbReference>
<comment type="subunit">
    <text evidence="13">Interacts with the Sec translocase complex via SecD. Specifically interacts with transmembrane segments of nascent integral membrane proteins during membrane integration.</text>
</comment>
<dbReference type="GO" id="GO:0005886">
    <property type="term" value="C:plasma membrane"/>
    <property type="evidence" value="ECO:0007669"/>
    <property type="project" value="UniProtKB-SubCell"/>
</dbReference>
<sequence length="522" mass="59591">MEKRIIIASILSVILIIAWGYFMPHGQKAPVVNKQTTALTKVSNLKRKESVKNLKKIIPLKQKKIKKLISISNSLKSLKTLSYKGKNIYVKFNKYTGAIDSLNLLNYSYTEKNYKNKVNLANSKNIPEVINFVPKNQNVPIKLVNIIRKKDSVKFVYNINGKVILTKEYKFYEHKYLLTATVYIKNISNKPYNLKGRFILSAGLKPASSKSPNFVNFATAVYINKNFQTPSITNKEKFTGDISFAGFNSKYFLLSVLSPGLSITAEKKGNIISFIIPKTLHAASGKTVETSLKFYGGPKKLSLLNPLKHNLSSTLNFGFFGFFSIILLHILEFFYAYVHNYGVAIILLVLVIRLVFYPLTYTGFKSMKQMQKLTPKINELREKYKDNKAELNKKIMELYKESKVNPFGGCLPMLLQIPVFYGLYEALLISIQLRNAPFIFWIHNLSVQDPYYILPILMGISMLISQKMNPMVGDPAQAKIMLILPIVFTFIFIHFPAGLLLYWTVNNILTIVQQYIINKKFA</sequence>
<evidence type="ECO:0000256" key="2">
    <source>
        <dbReference type="ARBA" id="ARBA00010527"/>
    </source>
</evidence>
<evidence type="ECO:0000256" key="6">
    <source>
        <dbReference type="ARBA" id="ARBA00022692"/>
    </source>
</evidence>
<dbReference type="InterPro" id="IPR028053">
    <property type="entry name" value="Membr_insert_YidC_N"/>
</dbReference>
<evidence type="ECO:0000259" key="15">
    <source>
        <dbReference type="Pfam" id="PF14849"/>
    </source>
</evidence>
<dbReference type="InterPro" id="IPR001708">
    <property type="entry name" value="YidC/ALB3/OXA1/COX18"/>
</dbReference>
<protein>
    <recommendedName>
        <fullName evidence="3 13">Membrane protein insertase YidC</fullName>
    </recommendedName>
    <alternativeName>
        <fullName evidence="12 13">Foldase YidC</fullName>
    </alternativeName>
    <alternativeName>
        <fullName evidence="11 13">Membrane integrase YidC</fullName>
    </alternativeName>
    <alternativeName>
        <fullName evidence="13">Membrane protein YidC</fullName>
    </alternativeName>
</protein>
<keyword evidence="4 13" id="KW-0813">Transport</keyword>
<keyword evidence="5 13" id="KW-1003">Cell membrane</keyword>
<evidence type="ECO:0000256" key="4">
    <source>
        <dbReference type="ARBA" id="ARBA00022448"/>
    </source>
</evidence>
<comment type="subcellular location">
    <subcellularLocation>
        <location evidence="1">Cell inner membrane</location>
        <topology evidence="1">Multi-pass membrane protein</topology>
    </subcellularLocation>
    <subcellularLocation>
        <location evidence="13">Cell membrane</location>
        <topology evidence="13">Multi-pass membrane protein</topology>
    </subcellularLocation>
</comment>
<name>A0A520XH24_9DELT</name>
<evidence type="ECO:0000256" key="5">
    <source>
        <dbReference type="ARBA" id="ARBA00022475"/>
    </source>
</evidence>
<dbReference type="InterPro" id="IPR028055">
    <property type="entry name" value="YidC/Oxa/ALB_C"/>
</dbReference>
<evidence type="ECO:0000256" key="1">
    <source>
        <dbReference type="ARBA" id="ARBA00004429"/>
    </source>
</evidence>
<feature type="transmembrane region" description="Helical" evidence="13">
    <location>
        <begin position="480"/>
        <end position="503"/>
    </location>
</feature>
<keyword evidence="9 13" id="KW-0472">Membrane</keyword>
<dbReference type="PANTHER" id="PTHR12428:SF65">
    <property type="entry name" value="CYTOCHROME C OXIDASE ASSEMBLY PROTEIN COX18, MITOCHONDRIAL"/>
    <property type="match status" value="1"/>
</dbReference>
<dbReference type="Pfam" id="PF14849">
    <property type="entry name" value="YidC_periplas"/>
    <property type="match status" value="1"/>
</dbReference>
<evidence type="ECO:0000256" key="8">
    <source>
        <dbReference type="ARBA" id="ARBA00022989"/>
    </source>
</evidence>
<reference evidence="16 17" key="1">
    <citation type="submission" date="2019-01" db="EMBL/GenBank/DDBJ databases">
        <title>Insights into ecological role of a new deltaproteobacterial order Candidatus Sinidesulfobacterales (Sva0485) by metagenomics and metatranscriptomics.</title>
        <authorList>
            <person name="Tan S."/>
            <person name="Liu J."/>
            <person name="Fang Y."/>
            <person name="Hedlund B."/>
            <person name="Lian Z.-H."/>
            <person name="Huang L.-Y."/>
            <person name="Li J.-T."/>
            <person name="Huang L.-N."/>
            <person name="Li W.-J."/>
            <person name="Jiang H.-C."/>
            <person name="Dong H.-L."/>
            <person name="Shu W.-S."/>
        </authorList>
    </citation>
    <scope>NUCLEOTIDE SEQUENCE [LARGE SCALE GENOMIC DNA]</scope>
    <source>
        <strain evidence="16">AP4</strain>
    </source>
</reference>
<dbReference type="EMBL" id="SHMQ01000001">
    <property type="protein sequence ID" value="RZV40494.1"/>
    <property type="molecule type" value="Genomic_DNA"/>
</dbReference>